<dbReference type="SUPFAM" id="SSF53335">
    <property type="entry name" value="S-adenosyl-L-methionine-dependent methyltransferases"/>
    <property type="match status" value="1"/>
</dbReference>
<dbReference type="GO" id="GO:0034246">
    <property type="term" value="F:mitochondrial transcription factor activity"/>
    <property type="evidence" value="ECO:0007669"/>
    <property type="project" value="TreeGrafter"/>
</dbReference>
<feature type="binding site" evidence="11">
    <location>
        <position position="124"/>
    </location>
    <ligand>
        <name>S-adenosyl-L-methionine</name>
        <dbReference type="ChEBI" id="CHEBI:59789"/>
    </ligand>
</feature>
<evidence type="ECO:0000256" key="3">
    <source>
        <dbReference type="ARBA" id="ARBA00022603"/>
    </source>
</evidence>
<evidence type="ECO:0000256" key="12">
    <source>
        <dbReference type="RuleBase" id="RU362106"/>
    </source>
</evidence>
<dbReference type="PROSITE" id="PS51689">
    <property type="entry name" value="SAM_RNA_A_N6_MT"/>
    <property type="match status" value="1"/>
</dbReference>
<dbReference type="PANTHER" id="PTHR11727">
    <property type="entry name" value="DIMETHYLADENOSINE TRANSFERASE"/>
    <property type="match status" value="1"/>
</dbReference>
<dbReference type="InterPro" id="IPR029063">
    <property type="entry name" value="SAM-dependent_MTases_sf"/>
</dbReference>
<dbReference type="OrthoDB" id="9895503at2759"/>
<dbReference type="InterPro" id="IPR001737">
    <property type="entry name" value="KsgA/Erm"/>
</dbReference>
<dbReference type="Gene3D" id="3.40.50.150">
    <property type="entry name" value="Vaccinia Virus protein VP39"/>
    <property type="match status" value="1"/>
</dbReference>
<dbReference type="GO" id="GO:0000179">
    <property type="term" value="F:rRNA (adenine-N6,N6-)-dimethyltransferase activity"/>
    <property type="evidence" value="ECO:0007669"/>
    <property type="project" value="UniProtKB-UniRule"/>
</dbReference>
<dbReference type="OMA" id="QFRQWPE"/>
<keyword evidence="8" id="KW-0805">Transcription regulation</keyword>
<dbReference type="PIRSF" id="PIRSF027833">
    <property type="entry name" value="MtTFB2"/>
    <property type="match status" value="1"/>
</dbReference>
<evidence type="ECO:0000256" key="4">
    <source>
        <dbReference type="ARBA" id="ARBA00022679"/>
    </source>
</evidence>
<dbReference type="GO" id="GO:0006391">
    <property type="term" value="P:transcription initiation at mitochondrial promoter"/>
    <property type="evidence" value="ECO:0007669"/>
    <property type="project" value="TreeGrafter"/>
</dbReference>
<name>A0A0L8GFG5_OCTBM</name>
<dbReference type="EC" id="2.1.1.-" evidence="12"/>
<keyword evidence="9" id="KW-0496">Mitochondrion</keyword>
<keyword evidence="2 12" id="KW-0698">rRNA processing</keyword>
<dbReference type="AlphaFoldDB" id="A0A0L8GFG5"/>
<dbReference type="EMBL" id="KQ422015">
    <property type="protein sequence ID" value="KOF75757.1"/>
    <property type="molecule type" value="Genomic_DNA"/>
</dbReference>
<evidence type="ECO:0000313" key="13">
    <source>
        <dbReference type="EMBL" id="KOF75757.1"/>
    </source>
</evidence>
<dbReference type="Pfam" id="PF00398">
    <property type="entry name" value="RrnaAD"/>
    <property type="match status" value="1"/>
</dbReference>
<evidence type="ECO:0000256" key="2">
    <source>
        <dbReference type="ARBA" id="ARBA00022552"/>
    </source>
</evidence>
<evidence type="ECO:0000256" key="7">
    <source>
        <dbReference type="ARBA" id="ARBA00022946"/>
    </source>
</evidence>
<evidence type="ECO:0000256" key="9">
    <source>
        <dbReference type="ARBA" id="ARBA00023128"/>
    </source>
</evidence>
<comment type="subcellular location">
    <subcellularLocation>
        <location evidence="1">Mitochondrion</location>
    </subcellularLocation>
</comment>
<evidence type="ECO:0000256" key="8">
    <source>
        <dbReference type="ARBA" id="ARBA00023015"/>
    </source>
</evidence>
<keyword evidence="10" id="KW-0804">Transcription</keyword>
<keyword evidence="4 11" id="KW-0808">Transferase</keyword>
<protein>
    <recommendedName>
        <fullName evidence="12">rRNA adenine N(6)-methyltransferase</fullName>
        <ecNumber evidence="12">2.1.1.-</ecNumber>
    </recommendedName>
</protein>
<evidence type="ECO:0000256" key="10">
    <source>
        <dbReference type="ARBA" id="ARBA00023163"/>
    </source>
</evidence>
<gene>
    <name evidence="13" type="ORF">OCBIM_22034260mg</name>
</gene>
<dbReference type="STRING" id="37653.A0A0L8GFG5"/>
<evidence type="ECO:0000256" key="5">
    <source>
        <dbReference type="ARBA" id="ARBA00022691"/>
    </source>
</evidence>
<reference evidence="13" key="1">
    <citation type="submission" date="2015-07" db="EMBL/GenBank/DDBJ databases">
        <title>MeaNS - Measles Nucleotide Surveillance Program.</title>
        <authorList>
            <person name="Tran T."/>
            <person name="Druce J."/>
        </authorList>
    </citation>
    <scope>NUCLEOTIDE SEQUENCE</scope>
    <source>
        <strain evidence="13">UCB-OBI-ISO-001</strain>
        <tissue evidence="13">Gonad</tissue>
    </source>
</reference>
<dbReference type="GO" id="GO:0005759">
    <property type="term" value="C:mitochondrial matrix"/>
    <property type="evidence" value="ECO:0007669"/>
    <property type="project" value="TreeGrafter"/>
</dbReference>
<keyword evidence="5 11" id="KW-0949">S-adenosyl-L-methionine</keyword>
<feature type="binding site" evidence="11">
    <location>
        <position position="74"/>
    </location>
    <ligand>
        <name>S-adenosyl-L-methionine</name>
        <dbReference type="ChEBI" id="CHEBI:59789"/>
    </ligand>
</feature>
<keyword evidence="6 11" id="KW-0694">RNA-binding</keyword>
<evidence type="ECO:0000256" key="11">
    <source>
        <dbReference type="PROSITE-ProRule" id="PRU01026"/>
    </source>
</evidence>
<dbReference type="GO" id="GO:0003723">
    <property type="term" value="F:RNA binding"/>
    <property type="evidence" value="ECO:0007669"/>
    <property type="project" value="UniProtKB-UniRule"/>
</dbReference>
<evidence type="ECO:0000256" key="6">
    <source>
        <dbReference type="ARBA" id="ARBA00022884"/>
    </source>
</evidence>
<comment type="caution">
    <text evidence="11">Lacks conserved residue(s) required for the propagation of feature annotation.</text>
</comment>
<organism evidence="13">
    <name type="scientific">Octopus bimaculoides</name>
    <name type="common">California two-spotted octopus</name>
    <dbReference type="NCBI Taxonomy" id="37653"/>
    <lineage>
        <taxon>Eukaryota</taxon>
        <taxon>Metazoa</taxon>
        <taxon>Spiralia</taxon>
        <taxon>Lophotrochozoa</taxon>
        <taxon>Mollusca</taxon>
        <taxon>Cephalopoda</taxon>
        <taxon>Coleoidea</taxon>
        <taxon>Octopodiformes</taxon>
        <taxon>Octopoda</taxon>
        <taxon>Incirrata</taxon>
        <taxon>Octopodidae</taxon>
        <taxon>Octopus</taxon>
    </lineage>
</organism>
<dbReference type="PANTHER" id="PTHR11727:SF13">
    <property type="entry name" value="DIMETHYLADENOSINE TRANSFERASE 2, MITOCHONDRIAL"/>
    <property type="match status" value="1"/>
</dbReference>
<dbReference type="KEGG" id="obi:106877158"/>
<accession>A0A0L8GFG5</accession>
<keyword evidence="7" id="KW-0809">Transit peptide</keyword>
<proteinExistence type="inferred from homology"/>
<keyword evidence="3 11" id="KW-0489">Methyltransferase</keyword>
<evidence type="ECO:0000256" key="1">
    <source>
        <dbReference type="ARBA" id="ARBA00004173"/>
    </source>
</evidence>
<comment type="similarity">
    <text evidence="11 12">Belongs to the class I-like SAM-binding methyltransferase superfamily. rRNA adenine N(6)-methyltransferase family.</text>
</comment>
<sequence>MYHSQRWANCWSASGHSLKKLDFYYRVRNFLQCSYHLTNVKLVRSSSEKNNSHGETLYQKHAGLKLKRTSPAYIFNEDVADKIALKIMESRKVKDNPIIEYNPGPCLLTKKLFENGAKSVIGIEAKLDFQPYLQSTKRLFRSKFSFHLWDPYVNVLFDSKKMSNLHTKEKVSFKGIKQKAWCEEPYASIFGILTPSKARYFISLMINCLGTKERIYSLGRPELFLLVPARNYKSLNMKFPNTNYLFYRKTSSVLNLFFDIELLMELKVSDVFPHFAVPRKFQVPSNSFVSVNKDSIYFIKIVPKQIRDAISDSEAYAKFLTFLNQVLQKRSSRLIPKMESWLPGSGVHLIRMGYTMMHLIGEVSPEQYLELYLELQKWPEFPESSLQAILVHATPEKEAANEESV</sequence>